<evidence type="ECO:0000313" key="3">
    <source>
        <dbReference type="Proteomes" id="UP000595140"/>
    </source>
</evidence>
<name>A0A484KRL9_9ASTE</name>
<organism evidence="2 3">
    <name type="scientific">Cuscuta campestris</name>
    <dbReference type="NCBI Taxonomy" id="132261"/>
    <lineage>
        <taxon>Eukaryota</taxon>
        <taxon>Viridiplantae</taxon>
        <taxon>Streptophyta</taxon>
        <taxon>Embryophyta</taxon>
        <taxon>Tracheophyta</taxon>
        <taxon>Spermatophyta</taxon>
        <taxon>Magnoliopsida</taxon>
        <taxon>eudicotyledons</taxon>
        <taxon>Gunneridae</taxon>
        <taxon>Pentapetalae</taxon>
        <taxon>asterids</taxon>
        <taxon>lamiids</taxon>
        <taxon>Solanales</taxon>
        <taxon>Convolvulaceae</taxon>
        <taxon>Cuscuteae</taxon>
        <taxon>Cuscuta</taxon>
        <taxon>Cuscuta subgen. Grammica</taxon>
        <taxon>Cuscuta sect. Cleistogrammica</taxon>
    </lineage>
</organism>
<protein>
    <recommendedName>
        <fullName evidence="4">DUF4408 domain-containing protein</fullName>
    </recommendedName>
</protein>
<evidence type="ECO:0000313" key="2">
    <source>
        <dbReference type="EMBL" id="VFQ67268.1"/>
    </source>
</evidence>
<feature type="region of interest" description="Disordered" evidence="1">
    <location>
        <begin position="113"/>
        <end position="135"/>
    </location>
</feature>
<dbReference type="AlphaFoldDB" id="A0A484KRL9"/>
<dbReference type="OrthoDB" id="1923900at2759"/>
<sequence length="168" mass="19104">MTKMGSSTRNKSKIAGLFLISTLLLIITPLLSYSTLCLYFVVNLVIVYLGAEAGLLSFPEQSLPPPLENPPIATAAARDPDQEKRIIHEEANKKVEEKCRPLTPSLFFIGTCDDGDDDDDEVVEKEEEDDDDEEEVINGEELFRRAETFIGEFYKQLRMQREDRVSWE</sequence>
<dbReference type="Pfam" id="PF05553">
    <property type="entry name" value="DUF761"/>
    <property type="match status" value="1"/>
</dbReference>
<dbReference type="PANTHER" id="PTHR36887:SF1">
    <property type="entry name" value="OS01G0532300 PROTEIN"/>
    <property type="match status" value="1"/>
</dbReference>
<gene>
    <name evidence="2" type="ORF">CCAM_LOCUS9044</name>
</gene>
<dbReference type="PANTHER" id="PTHR36887">
    <property type="entry name" value="OS01G0532300 PROTEIN"/>
    <property type="match status" value="1"/>
</dbReference>
<evidence type="ECO:0000256" key="1">
    <source>
        <dbReference type="SAM" id="MobiDB-lite"/>
    </source>
</evidence>
<reference evidence="2 3" key="1">
    <citation type="submission" date="2018-04" db="EMBL/GenBank/DDBJ databases">
        <authorList>
            <person name="Vogel A."/>
        </authorList>
    </citation>
    <scope>NUCLEOTIDE SEQUENCE [LARGE SCALE GENOMIC DNA]</scope>
</reference>
<keyword evidence="3" id="KW-1185">Reference proteome</keyword>
<evidence type="ECO:0008006" key="4">
    <source>
        <dbReference type="Google" id="ProtNLM"/>
    </source>
</evidence>
<dbReference type="Proteomes" id="UP000595140">
    <property type="component" value="Unassembled WGS sequence"/>
</dbReference>
<accession>A0A484KRL9</accession>
<dbReference type="EMBL" id="OOIL02000592">
    <property type="protein sequence ID" value="VFQ67268.1"/>
    <property type="molecule type" value="Genomic_DNA"/>
</dbReference>
<proteinExistence type="predicted"/>
<dbReference type="InterPro" id="IPR008480">
    <property type="entry name" value="DUF761_pln"/>
</dbReference>